<dbReference type="RefSeq" id="XP_066068896.1">
    <property type="nucleotide sequence ID" value="XM_066212799.1"/>
</dbReference>
<evidence type="ECO:0000313" key="1">
    <source>
        <dbReference type="EMBL" id="WVN88196.1"/>
    </source>
</evidence>
<reference evidence="1" key="3">
    <citation type="submission" date="2024-01" db="EMBL/GenBank/DDBJ databases">
        <authorList>
            <person name="Coelho M.A."/>
            <person name="David-Palma M."/>
            <person name="Shea T."/>
            <person name="Sun S."/>
            <person name="Cuomo C.A."/>
            <person name="Heitman J."/>
        </authorList>
    </citation>
    <scope>NUCLEOTIDE SEQUENCE</scope>
    <source>
        <strain evidence="1">CBS 7841</strain>
    </source>
</reference>
<keyword evidence="2" id="KW-1185">Reference proteome</keyword>
<accession>A0AAJ8JTP2</accession>
<dbReference type="GeneID" id="91087608"/>
<protein>
    <submittedName>
        <fullName evidence="1">Uncharacterized protein</fullName>
    </submittedName>
</protein>
<dbReference type="AlphaFoldDB" id="A0AAJ8JTP2"/>
<reference evidence="1" key="1">
    <citation type="submission" date="2016-06" db="EMBL/GenBank/DDBJ databases">
        <authorList>
            <person name="Cuomo C."/>
            <person name="Litvintseva A."/>
            <person name="Heitman J."/>
            <person name="Chen Y."/>
            <person name="Sun S."/>
            <person name="Springer D."/>
            <person name="Dromer F."/>
            <person name="Young S."/>
            <person name="Zeng Q."/>
            <person name="Chapman S."/>
            <person name="Gujja S."/>
            <person name="Saif S."/>
            <person name="Birren B."/>
        </authorList>
    </citation>
    <scope>NUCLEOTIDE SEQUENCE</scope>
    <source>
        <strain evidence="1">CBS 7841</strain>
    </source>
</reference>
<dbReference type="EMBL" id="CP143787">
    <property type="protein sequence ID" value="WVN88196.1"/>
    <property type="molecule type" value="Genomic_DNA"/>
</dbReference>
<dbReference type="PANTHER" id="PTHR38696">
    <property type="entry name" value="MEDIATOR OF RNA POLYMERASE II TRANSCRIPTION SUBUNIT 13"/>
    <property type="match status" value="1"/>
</dbReference>
<dbReference type="Proteomes" id="UP000094043">
    <property type="component" value="Chromosome 4"/>
</dbReference>
<organism evidence="1 2">
    <name type="scientific">Cryptococcus depauperatus CBS 7841</name>
    <dbReference type="NCBI Taxonomy" id="1295531"/>
    <lineage>
        <taxon>Eukaryota</taxon>
        <taxon>Fungi</taxon>
        <taxon>Dikarya</taxon>
        <taxon>Basidiomycota</taxon>
        <taxon>Agaricomycotina</taxon>
        <taxon>Tremellomycetes</taxon>
        <taxon>Tremellales</taxon>
        <taxon>Cryptococcaceae</taxon>
        <taxon>Cryptococcus</taxon>
    </lineage>
</organism>
<proteinExistence type="predicted"/>
<reference evidence="1" key="2">
    <citation type="journal article" date="2022" name="Elife">
        <title>Obligate sexual reproduction of a homothallic fungus closely related to the Cryptococcus pathogenic species complex.</title>
        <authorList>
            <person name="Passer A.R."/>
            <person name="Clancey S.A."/>
            <person name="Shea T."/>
            <person name="David-Palma M."/>
            <person name="Averette A.F."/>
            <person name="Boekhout T."/>
            <person name="Porcel B.M."/>
            <person name="Nowrousian M."/>
            <person name="Cuomo C.A."/>
            <person name="Sun S."/>
            <person name="Heitman J."/>
            <person name="Coelho M.A."/>
        </authorList>
    </citation>
    <scope>NUCLEOTIDE SEQUENCE</scope>
    <source>
        <strain evidence="1">CBS 7841</strain>
    </source>
</reference>
<dbReference type="PANTHER" id="PTHR38696:SF1">
    <property type="entry name" value="MEDIATOR OF RNA POLYMERASE II TRANSCRIPTION SUBUNIT 13"/>
    <property type="match status" value="1"/>
</dbReference>
<dbReference type="KEGG" id="cdep:91087608"/>
<evidence type="ECO:0000313" key="2">
    <source>
        <dbReference type="Proteomes" id="UP000094043"/>
    </source>
</evidence>
<sequence length="241" mass="27214">MLESLPTPPPAFPHTFACLHLARGDGVRLIGLPETVYEDVEQAIIRVWMRGIQGKSHLQQGIEWKLRGYPWSAQGSDAVPARRLLCHILFALCAKGWEIHISVDLSKKEFDKDTIILHSVPPRERFFFSVSFNQSDRVRIIDPPDERVKQTFIYAIRTWPLGIQQEKEREPGCYELKLRGNPWWTSSGDQIIHARLLACTILSAMETCGFVLVSSVDMSVAYASGNSSAPGDLDTWFFASV</sequence>
<gene>
    <name evidence="1" type="ORF">L203_103397</name>
</gene>
<name>A0AAJ8JTP2_9TREE</name>